<keyword evidence="5" id="KW-1185">Reference proteome</keyword>
<dbReference type="Proteomes" id="UP000595140">
    <property type="component" value="Unassembled WGS sequence"/>
</dbReference>
<dbReference type="Gene3D" id="4.10.60.10">
    <property type="entry name" value="Zinc finger, CCHC-type"/>
    <property type="match status" value="1"/>
</dbReference>
<evidence type="ECO:0000313" key="5">
    <source>
        <dbReference type="Proteomes" id="UP000595140"/>
    </source>
</evidence>
<dbReference type="InterPro" id="IPR036875">
    <property type="entry name" value="Znf_CCHC_sf"/>
</dbReference>
<feature type="region of interest" description="Disordered" evidence="2">
    <location>
        <begin position="272"/>
        <end position="291"/>
    </location>
</feature>
<evidence type="ECO:0000256" key="2">
    <source>
        <dbReference type="SAM" id="MobiDB-lite"/>
    </source>
</evidence>
<dbReference type="InterPro" id="IPR001878">
    <property type="entry name" value="Znf_CCHC"/>
</dbReference>
<keyword evidence="1" id="KW-0862">Zinc</keyword>
<proteinExistence type="predicted"/>
<evidence type="ECO:0000313" key="4">
    <source>
        <dbReference type="EMBL" id="VFQ82639.1"/>
    </source>
</evidence>
<reference evidence="4 5" key="1">
    <citation type="submission" date="2018-04" db="EMBL/GenBank/DDBJ databases">
        <authorList>
            <person name="Vogel A."/>
        </authorList>
    </citation>
    <scope>NUCLEOTIDE SEQUENCE [LARGE SCALE GENOMIC DNA]</scope>
</reference>
<feature type="domain" description="CCHC-type" evidence="3">
    <location>
        <begin position="299"/>
        <end position="314"/>
    </location>
</feature>
<dbReference type="SUPFAM" id="SSF57756">
    <property type="entry name" value="Retrovirus zinc finger-like domains"/>
    <property type="match status" value="1"/>
</dbReference>
<organism evidence="4 5">
    <name type="scientific">Cuscuta campestris</name>
    <dbReference type="NCBI Taxonomy" id="132261"/>
    <lineage>
        <taxon>Eukaryota</taxon>
        <taxon>Viridiplantae</taxon>
        <taxon>Streptophyta</taxon>
        <taxon>Embryophyta</taxon>
        <taxon>Tracheophyta</taxon>
        <taxon>Spermatophyta</taxon>
        <taxon>Magnoliopsida</taxon>
        <taxon>eudicotyledons</taxon>
        <taxon>Gunneridae</taxon>
        <taxon>Pentapetalae</taxon>
        <taxon>asterids</taxon>
        <taxon>lamiids</taxon>
        <taxon>Solanales</taxon>
        <taxon>Convolvulaceae</taxon>
        <taxon>Cuscuteae</taxon>
        <taxon>Cuscuta</taxon>
        <taxon>Cuscuta subgen. Grammica</taxon>
        <taxon>Cuscuta sect. Cleistogrammica</taxon>
    </lineage>
</organism>
<accession>A0A484M200</accession>
<dbReference type="GO" id="GO:0003676">
    <property type="term" value="F:nucleic acid binding"/>
    <property type="evidence" value="ECO:0007669"/>
    <property type="project" value="InterPro"/>
</dbReference>
<evidence type="ECO:0000259" key="3">
    <source>
        <dbReference type="PROSITE" id="PS50158"/>
    </source>
</evidence>
<dbReference type="GO" id="GO:0008270">
    <property type="term" value="F:zinc ion binding"/>
    <property type="evidence" value="ECO:0007669"/>
    <property type="project" value="UniProtKB-KW"/>
</dbReference>
<dbReference type="EMBL" id="OOIL02002369">
    <property type="protein sequence ID" value="VFQ82639.1"/>
    <property type="molecule type" value="Genomic_DNA"/>
</dbReference>
<dbReference type="OrthoDB" id="1305129at2759"/>
<protein>
    <recommendedName>
        <fullName evidence="3">CCHC-type domain-containing protein</fullName>
    </recommendedName>
</protein>
<sequence>MTNKTHRILMSTQSRIRVPHSITHTYEKTRLIISLRFLQPTISMSPTSSFVKDFAAELGTIHFLYPSFATVFTLLSINGTCIYYVDSAEECTDKDDHMTDDPPKDATTKKVWLRDDARLFLQIRNSIDGDVLGLVGHCETVKDLMDYLEFLYSGKGNLTRIYDVCKAFYRADQQDQSLQAYFMDFKKTYEALNSLMPFTPDVKTQQQQREQMATMSFLAGLAPRFETARERVLADSVVPTLQDGYSRIQRSESVKPIEPSDGAPQNALISQRMQTESPKQPYKSFVRSGTPQNQEPIICHYCHKEGHFKRDCRKLQLQGTSAAIISFYDGNYEFR</sequence>
<dbReference type="PANTHER" id="PTHR34222:SF95">
    <property type="entry name" value="RRNA 2'-O-METHYLTRANSFERASE FIBRILLARIN-LIKE ISOFORM X1"/>
    <property type="match status" value="1"/>
</dbReference>
<dbReference type="AlphaFoldDB" id="A0A484M200"/>
<gene>
    <name evidence="4" type="ORF">CCAM_LOCUS24415</name>
</gene>
<keyword evidence="1" id="KW-0479">Metal-binding</keyword>
<dbReference type="SMART" id="SM00343">
    <property type="entry name" value="ZnF_C2HC"/>
    <property type="match status" value="1"/>
</dbReference>
<dbReference type="PROSITE" id="PS50158">
    <property type="entry name" value="ZF_CCHC"/>
    <property type="match status" value="1"/>
</dbReference>
<dbReference type="PANTHER" id="PTHR34222">
    <property type="entry name" value="GAG_PRE-INTEGRS DOMAIN-CONTAINING PROTEIN"/>
    <property type="match status" value="1"/>
</dbReference>
<keyword evidence="1" id="KW-0863">Zinc-finger</keyword>
<name>A0A484M200_9ASTE</name>
<evidence type="ECO:0000256" key="1">
    <source>
        <dbReference type="PROSITE-ProRule" id="PRU00047"/>
    </source>
</evidence>